<name>Q7G246_ORYSJ</name>
<dbReference type="Proteomes" id="UP000000763">
    <property type="component" value="Chromosome 10"/>
</dbReference>
<feature type="compositionally biased region" description="Low complexity" evidence="1">
    <location>
        <begin position="101"/>
        <end position="110"/>
    </location>
</feature>
<keyword evidence="2" id="KW-0732">Signal</keyword>
<evidence type="ECO:0000256" key="2">
    <source>
        <dbReference type="SAM" id="SignalP"/>
    </source>
</evidence>
<feature type="compositionally biased region" description="Gly residues" evidence="1">
    <location>
        <begin position="90"/>
        <end position="100"/>
    </location>
</feature>
<dbReference type="GO" id="GO:0016301">
    <property type="term" value="F:kinase activity"/>
    <property type="evidence" value="ECO:0007669"/>
    <property type="project" value="UniProtKB-KW"/>
</dbReference>
<proteinExistence type="predicted"/>
<dbReference type="EMBL" id="AC078894">
    <property type="protein sequence ID" value="AAO00699.1"/>
    <property type="molecule type" value="Genomic_DNA"/>
</dbReference>
<evidence type="ECO:0000256" key="1">
    <source>
        <dbReference type="SAM" id="MobiDB-lite"/>
    </source>
</evidence>
<keyword evidence="3" id="KW-0418">Kinase</keyword>
<organism evidence="3 4">
    <name type="scientific">Oryza sativa subsp. japonica</name>
    <name type="common">Rice</name>
    <dbReference type="NCBI Taxonomy" id="39947"/>
    <lineage>
        <taxon>Eukaryota</taxon>
        <taxon>Viridiplantae</taxon>
        <taxon>Streptophyta</taxon>
        <taxon>Embryophyta</taxon>
        <taxon>Tracheophyta</taxon>
        <taxon>Spermatophyta</taxon>
        <taxon>Magnoliopsida</taxon>
        <taxon>Liliopsida</taxon>
        <taxon>Poales</taxon>
        <taxon>Poaceae</taxon>
        <taxon>BOP clade</taxon>
        <taxon>Oryzoideae</taxon>
        <taxon>Oryzeae</taxon>
        <taxon>Oryzinae</taxon>
        <taxon>Oryza</taxon>
        <taxon>Oryza sativa</taxon>
    </lineage>
</organism>
<feature type="signal peptide" evidence="2">
    <location>
        <begin position="1"/>
        <end position="25"/>
    </location>
</feature>
<reference evidence="4" key="2">
    <citation type="journal article" date="2008" name="Nucleic Acids Res.">
        <title>The rice annotation project database (RAP-DB): 2008 update.</title>
        <authorList>
            <consortium name="The rice annotation project (RAP)"/>
        </authorList>
    </citation>
    <scope>GENOME REANNOTATION</scope>
    <source>
        <strain evidence="4">cv. Nipponbare</strain>
    </source>
</reference>
<evidence type="ECO:0000313" key="4">
    <source>
        <dbReference type="Proteomes" id="UP000000763"/>
    </source>
</evidence>
<evidence type="ECO:0000313" key="3">
    <source>
        <dbReference type="EMBL" id="AAO00699.1"/>
    </source>
</evidence>
<feature type="region of interest" description="Disordered" evidence="1">
    <location>
        <begin position="79"/>
        <end position="114"/>
    </location>
</feature>
<protein>
    <submittedName>
        <fullName evidence="3">Kinase</fullName>
    </submittedName>
</protein>
<gene>
    <name evidence="3" type="ordered locus">LOC_Os10g37970</name>
</gene>
<sequence length="197" mass="19843">MSACHVNFPFHLFSFSVSLLPPSLSLSALAGHGDAGARAPKAARAAGVGGGDGVSSGGERVVIVVIVVEEAEEVIGRRDEKGAGAATAVRGGGGRDGGGAASTTGDTSTAPDNPSSQIAYGLTARSIASNEPWAAQFMGAMGELACGIDTIKVESVWHRVPTNLASSQIPPSPLVLADGGALLTVCLQVKRLEARIR</sequence>
<feature type="chain" id="PRO_5024463406" evidence="2">
    <location>
        <begin position="26"/>
        <end position="197"/>
    </location>
</feature>
<keyword evidence="3" id="KW-0808">Transferase</keyword>
<reference evidence="4" key="1">
    <citation type="journal article" date="2005" name="Nature">
        <title>The map-based sequence of the rice genome.</title>
        <authorList>
            <consortium name="International rice genome sequencing project (IRGSP)"/>
            <person name="Matsumoto T."/>
            <person name="Wu J."/>
            <person name="Kanamori H."/>
            <person name="Katayose Y."/>
            <person name="Fujisawa M."/>
            <person name="Namiki N."/>
            <person name="Mizuno H."/>
            <person name="Yamamoto K."/>
            <person name="Antonio B.A."/>
            <person name="Baba T."/>
            <person name="Sakata K."/>
            <person name="Nagamura Y."/>
            <person name="Aoki H."/>
            <person name="Arikawa K."/>
            <person name="Arita K."/>
            <person name="Bito T."/>
            <person name="Chiden Y."/>
            <person name="Fujitsuka N."/>
            <person name="Fukunaka R."/>
            <person name="Hamada M."/>
            <person name="Harada C."/>
            <person name="Hayashi A."/>
            <person name="Hijishita S."/>
            <person name="Honda M."/>
            <person name="Hosokawa S."/>
            <person name="Ichikawa Y."/>
            <person name="Idonuma A."/>
            <person name="Iijima M."/>
            <person name="Ikeda M."/>
            <person name="Ikeno M."/>
            <person name="Ito K."/>
            <person name="Ito S."/>
            <person name="Ito T."/>
            <person name="Ito Y."/>
            <person name="Ito Y."/>
            <person name="Iwabuchi A."/>
            <person name="Kamiya K."/>
            <person name="Karasawa W."/>
            <person name="Kurita K."/>
            <person name="Katagiri S."/>
            <person name="Kikuta A."/>
            <person name="Kobayashi H."/>
            <person name="Kobayashi N."/>
            <person name="Machita K."/>
            <person name="Maehara T."/>
            <person name="Masukawa M."/>
            <person name="Mizubayashi T."/>
            <person name="Mukai Y."/>
            <person name="Nagasaki H."/>
            <person name="Nagata Y."/>
            <person name="Naito S."/>
            <person name="Nakashima M."/>
            <person name="Nakama Y."/>
            <person name="Nakamichi Y."/>
            <person name="Nakamura M."/>
            <person name="Meguro A."/>
            <person name="Negishi M."/>
            <person name="Ohta I."/>
            <person name="Ohta T."/>
            <person name="Okamoto M."/>
            <person name="Ono N."/>
            <person name="Saji S."/>
            <person name="Sakaguchi M."/>
            <person name="Sakai K."/>
            <person name="Shibata M."/>
            <person name="Shimokawa T."/>
            <person name="Song J."/>
            <person name="Takazaki Y."/>
            <person name="Terasawa K."/>
            <person name="Tsugane M."/>
            <person name="Tsuji K."/>
            <person name="Ueda S."/>
            <person name="Waki K."/>
            <person name="Yamagata H."/>
            <person name="Yamamoto M."/>
            <person name="Yamamoto S."/>
            <person name="Yamane H."/>
            <person name="Yoshiki S."/>
            <person name="Yoshihara R."/>
            <person name="Yukawa K."/>
            <person name="Zhong H."/>
            <person name="Yano M."/>
            <person name="Yuan Q."/>
            <person name="Ouyang S."/>
            <person name="Liu J."/>
            <person name="Jones K.M."/>
            <person name="Gansberger K."/>
            <person name="Moffat K."/>
            <person name="Hill J."/>
            <person name="Bera J."/>
            <person name="Fadrosh D."/>
            <person name="Jin S."/>
            <person name="Johri S."/>
            <person name="Kim M."/>
            <person name="Overton L."/>
            <person name="Reardon M."/>
            <person name="Tsitrin T."/>
            <person name="Vuong H."/>
            <person name="Weaver B."/>
            <person name="Ciecko A."/>
            <person name="Tallon L."/>
            <person name="Jackson J."/>
            <person name="Pai G."/>
            <person name="Aken S.V."/>
            <person name="Utterback T."/>
            <person name="Reidmuller S."/>
            <person name="Feldblyum T."/>
            <person name="Hsiao J."/>
            <person name="Zismann V."/>
            <person name="Iobst S."/>
            <person name="de Vazeille A.R."/>
            <person name="Buell C.R."/>
            <person name="Ying K."/>
            <person name="Li Y."/>
            <person name="Lu T."/>
            <person name="Huang Y."/>
            <person name="Zhao Q."/>
            <person name="Feng Q."/>
            <person name="Zhang L."/>
            <person name="Zhu J."/>
            <person name="Weng Q."/>
            <person name="Mu J."/>
            <person name="Lu Y."/>
            <person name="Fan D."/>
            <person name="Liu Y."/>
            <person name="Guan J."/>
            <person name="Zhang Y."/>
            <person name="Yu S."/>
            <person name="Liu X."/>
            <person name="Zhang Y."/>
            <person name="Hong G."/>
            <person name="Han B."/>
            <person name="Choisne N."/>
            <person name="Demange N."/>
            <person name="Orjeda G."/>
            <person name="Samain S."/>
            <person name="Cattolico L."/>
            <person name="Pelletier E."/>
            <person name="Couloux A."/>
            <person name="Segurens B."/>
            <person name="Wincker P."/>
            <person name="D'Hont A."/>
            <person name="Scarpelli C."/>
            <person name="Weissenbach J."/>
            <person name="Salanoubat M."/>
            <person name="Quetier F."/>
            <person name="Yu Y."/>
            <person name="Kim H.R."/>
            <person name="Rambo T."/>
            <person name="Currie J."/>
            <person name="Collura K."/>
            <person name="Luo M."/>
            <person name="Yang T."/>
            <person name="Ammiraju J.S.S."/>
            <person name="Engler F."/>
            <person name="Soderlund C."/>
            <person name="Wing R.A."/>
            <person name="Palmer L.E."/>
            <person name="de la Bastide M."/>
            <person name="Spiegel L."/>
            <person name="Nascimento L."/>
            <person name="Zutavern T."/>
            <person name="O'Shaughnessy A."/>
            <person name="Dike S."/>
            <person name="Dedhia N."/>
            <person name="Preston R."/>
            <person name="Balija V."/>
            <person name="McCombie W.R."/>
            <person name="Chow T."/>
            <person name="Chen H."/>
            <person name="Chung M."/>
            <person name="Chen C."/>
            <person name="Shaw J."/>
            <person name="Wu H."/>
            <person name="Hsiao K."/>
            <person name="Chao Y."/>
            <person name="Chu M."/>
            <person name="Cheng C."/>
            <person name="Hour A."/>
            <person name="Lee P."/>
            <person name="Lin S."/>
            <person name="Lin Y."/>
            <person name="Liou J."/>
            <person name="Liu S."/>
            <person name="Hsing Y."/>
            <person name="Raghuvanshi S."/>
            <person name="Mohanty A."/>
            <person name="Bharti A.K."/>
            <person name="Gaur A."/>
            <person name="Gupta V."/>
            <person name="Kumar D."/>
            <person name="Ravi V."/>
            <person name="Vij S."/>
            <person name="Kapur A."/>
            <person name="Khurana P."/>
            <person name="Khurana P."/>
            <person name="Khurana J.P."/>
            <person name="Tyagi A.K."/>
            <person name="Gaikwad K."/>
            <person name="Singh A."/>
            <person name="Dalal V."/>
            <person name="Srivastava S."/>
            <person name="Dixit A."/>
            <person name="Pal A.K."/>
            <person name="Ghazi I.A."/>
            <person name="Yadav M."/>
            <person name="Pandit A."/>
            <person name="Bhargava A."/>
            <person name="Sureshbabu K."/>
            <person name="Batra K."/>
            <person name="Sharma T.R."/>
            <person name="Mohapatra T."/>
            <person name="Singh N.K."/>
            <person name="Messing J."/>
            <person name="Nelson A.B."/>
            <person name="Fuks G."/>
            <person name="Kavchok S."/>
            <person name="Keizer G."/>
            <person name="Linton E."/>
            <person name="Llaca V."/>
            <person name="Song R."/>
            <person name="Tanyolac B."/>
            <person name="Young S."/>
            <person name="Ho-Il K."/>
            <person name="Hahn J.H."/>
            <person name="Sangsakoo G."/>
            <person name="Vanavichit A."/>
            <person name="de Mattos Luiz.A.T."/>
            <person name="Zimmer P.D."/>
            <person name="Malone G."/>
            <person name="Dellagostin O."/>
            <person name="de Oliveira A.C."/>
            <person name="Bevan M."/>
            <person name="Bancroft I."/>
            <person name="Minx P."/>
            <person name="Cordum H."/>
            <person name="Wilson R."/>
            <person name="Cheng Z."/>
            <person name="Jin W."/>
            <person name="Jiang J."/>
            <person name="Leong S.A."/>
            <person name="Iwama H."/>
            <person name="Gojobori T."/>
            <person name="Itoh T."/>
            <person name="Niimura Y."/>
            <person name="Fujii Y."/>
            <person name="Habara T."/>
            <person name="Sakai H."/>
            <person name="Sato Y."/>
            <person name="Wilson G."/>
            <person name="Kumar K."/>
            <person name="McCouch S."/>
            <person name="Juretic N."/>
            <person name="Hoen D."/>
            <person name="Wright S."/>
            <person name="Bruskiewich R."/>
            <person name="Bureau T."/>
            <person name="Miyao A."/>
            <person name="Hirochika H."/>
            <person name="Nishikawa T."/>
            <person name="Kadowaki K."/>
            <person name="Sugiura M."/>
            <person name="Burr B."/>
            <person name="Sasaki T."/>
        </authorList>
    </citation>
    <scope>NUCLEOTIDE SEQUENCE [LARGE SCALE GENOMIC DNA]</scope>
    <source>
        <strain evidence="4">cv. Nipponbare</strain>
    </source>
</reference>
<dbReference type="AlphaFoldDB" id="Q7G246"/>
<accession>Q7G246</accession>